<evidence type="ECO:0000313" key="3">
    <source>
        <dbReference type="Proteomes" id="UP001151287"/>
    </source>
</evidence>
<dbReference type="EMBL" id="JAMQYH010000001">
    <property type="protein sequence ID" value="KAJ1703091.1"/>
    <property type="molecule type" value="Genomic_DNA"/>
</dbReference>
<reference evidence="2" key="1">
    <citation type="journal article" date="2022" name="Cell">
        <title>Repeat-based holocentromeres influence genome architecture and karyotype evolution.</title>
        <authorList>
            <person name="Hofstatter P.G."/>
            <person name="Thangavel G."/>
            <person name="Lux T."/>
            <person name="Neumann P."/>
            <person name="Vondrak T."/>
            <person name="Novak P."/>
            <person name="Zhang M."/>
            <person name="Costa L."/>
            <person name="Castellani M."/>
            <person name="Scott A."/>
            <person name="Toegelov H."/>
            <person name="Fuchs J."/>
            <person name="Mata-Sucre Y."/>
            <person name="Dias Y."/>
            <person name="Vanzela A.L.L."/>
            <person name="Huettel B."/>
            <person name="Almeida C.C.S."/>
            <person name="Simkova H."/>
            <person name="Souza G."/>
            <person name="Pedrosa-Harand A."/>
            <person name="Macas J."/>
            <person name="Mayer K.F.X."/>
            <person name="Houben A."/>
            <person name="Marques A."/>
        </authorList>
    </citation>
    <scope>NUCLEOTIDE SEQUENCE</scope>
    <source>
        <strain evidence="2">RhyBre1mFocal</strain>
    </source>
</reference>
<sequence length="122" mass="13642">MENKLPKRRQLAMPADAIERLHAGRVVSQEEVDGAVRVKIVLSKKELKKMVTSLGQRQSTGNTDCQRKVTTNKPNTGDQQSFEQMLHVLRKRHMRRVAAAAAAKGGQLSEWQPALQSIPEES</sequence>
<feature type="compositionally biased region" description="Polar residues" evidence="1">
    <location>
        <begin position="53"/>
        <end position="80"/>
    </location>
</feature>
<evidence type="ECO:0000256" key="1">
    <source>
        <dbReference type="SAM" id="MobiDB-lite"/>
    </source>
</evidence>
<protein>
    <submittedName>
        <fullName evidence="2">Uncharacterized protein</fullName>
    </submittedName>
</protein>
<evidence type="ECO:0000313" key="2">
    <source>
        <dbReference type="EMBL" id="KAJ1703091.1"/>
    </source>
</evidence>
<accession>A0A9Q0HYF8</accession>
<feature type="region of interest" description="Disordered" evidence="1">
    <location>
        <begin position="101"/>
        <end position="122"/>
    </location>
</feature>
<feature type="region of interest" description="Disordered" evidence="1">
    <location>
        <begin position="51"/>
        <end position="80"/>
    </location>
</feature>
<dbReference type="OrthoDB" id="1304043at2759"/>
<keyword evidence="3" id="KW-1185">Reference proteome</keyword>
<dbReference type="AlphaFoldDB" id="A0A9Q0HYF8"/>
<proteinExistence type="predicted"/>
<gene>
    <name evidence="2" type="ORF">LUZ63_002870</name>
</gene>
<dbReference type="Proteomes" id="UP001151287">
    <property type="component" value="Unassembled WGS sequence"/>
</dbReference>
<comment type="caution">
    <text evidence="2">The sequence shown here is derived from an EMBL/GenBank/DDBJ whole genome shotgun (WGS) entry which is preliminary data.</text>
</comment>
<organism evidence="2 3">
    <name type="scientific">Rhynchospora breviuscula</name>
    <dbReference type="NCBI Taxonomy" id="2022672"/>
    <lineage>
        <taxon>Eukaryota</taxon>
        <taxon>Viridiplantae</taxon>
        <taxon>Streptophyta</taxon>
        <taxon>Embryophyta</taxon>
        <taxon>Tracheophyta</taxon>
        <taxon>Spermatophyta</taxon>
        <taxon>Magnoliopsida</taxon>
        <taxon>Liliopsida</taxon>
        <taxon>Poales</taxon>
        <taxon>Cyperaceae</taxon>
        <taxon>Cyperoideae</taxon>
        <taxon>Rhynchosporeae</taxon>
        <taxon>Rhynchospora</taxon>
    </lineage>
</organism>
<name>A0A9Q0HYF8_9POAL</name>